<evidence type="ECO:0000256" key="2">
    <source>
        <dbReference type="ARBA" id="ARBA00008778"/>
    </source>
</evidence>
<keyword evidence="6" id="KW-1185">Reference proteome</keyword>
<dbReference type="PANTHER" id="PTHR16290">
    <property type="entry name" value="TRANSCRIPTION FACTOR SMIF DECAPPING ENZYME DCP1"/>
    <property type="match status" value="1"/>
</dbReference>
<evidence type="ECO:0000256" key="1">
    <source>
        <dbReference type="ARBA" id="ARBA00004496"/>
    </source>
</evidence>
<sequence length="232" mass="26364">MVEPDNEPLQKMGDPSVEFTDDNRDASHSAKAKAMDAISEASVYIKMKKPNAAIRDANAALEIRKDVKGSLFVVKSLQFRNTQPRFQFIVMNRRNTDNLVENLLGDFEYEVQDKYLLYHNASQEKMVFGSMMHMNSRRLRIFLAGFLLHTQRCPRSQRQHQQKVTILITNAIEELEAVSTMAIIDGPLEPSSSTAPSAADIPDDPAFVNFFSVCIFLFNFCPLITCNTFQYI</sequence>
<evidence type="ECO:0000313" key="8">
    <source>
        <dbReference type="RefSeq" id="XP_040952856.1"/>
    </source>
</evidence>
<dbReference type="RefSeq" id="XP_040952855.1">
    <property type="nucleotide sequence ID" value="XM_041096921.1"/>
</dbReference>
<dbReference type="SUPFAM" id="SSF50729">
    <property type="entry name" value="PH domain-like"/>
    <property type="match status" value="1"/>
</dbReference>
<dbReference type="Gene3D" id="2.30.29.30">
    <property type="entry name" value="Pleckstrin-homology domain (PH domain)/Phosphotyrosine-binding domain (PTB)"/>
    <property type="match status" value="1"/>
</dbReference>
<name>A0ABM3ADE2_GOSHI</name>
<evidence type="ECO:0000256" key="5">
    <source>
        <dbReference type="SAM" id="MobiDB-lite"/>
    </source>
</evidence>
<dbReference type="InterPro" id="IPR011993">
    <property type="entry name" value="PH-like_dom_sf"/>
</dbReference>
<dbReference type="PANTHER" id="PTHR16290:SF0">
    <property type="entry name" value="DECAPPING PROTEIN 1, ISOFORM A"/>
    <property type="match status" value="1"/>
</dbReference>
<comment type="subcellular location">
    <subcellularLocation>
        <location evidence="1">Cytoplasm</location>
    </subcellularLocation>
</comment>
<reference evidence="6" key="1">
    <citation type="journal article" date="2020" name="Nat. Genet.">
        <title>Genomic diversifications of five Gossypium allopolyploid species and their impact on cotton improvement.</title>
        <authorList>
            <person name="Chen Z.J."/>
            <person name="Sreedasyam A."/>
            <person name="Ando A."/>
            <person name="Song Q."/>
            <person name="De Santiago L.M."/>
            <person name="Hulse-Kemp A.M."/>
            <person name="Ding M."/>
            <person name="Ye W."/>
            <person name="Kirkbride R.C."/>
            <person name="Jenkins J."/>
            <person name="Plott C."/>
            <person name="Lovell J."/>
            <person name="Lin Y.M."/>
            <person name="Vaughn R."/>
            <person name="Liu B."/>
            <person name="Simpson S."/>
            <person name="Scheffler B.E."/>
            <person name="Wen L."/>
            <person name="Saski C.A."/>
            <person name="Grover C.E."/>
            <person name="Hu G."/>
            <person name="Conover J.L."/>
            <person name="Carlson J.W."/>
            <person name="Shu S."/>
            <person name="Boston L.B."/>
            <person name="Williams M."/>
            <person name="Peterson D.G."/>
            <person name="McGee K."/>
            <person name="Jones D.C."/>
            <person name="Wendel J.F."/>
            <person name="Stelly D.M."/>
            <person name="Grimwood J."/>
            <person name="Schmutz J."/>
        </authorList>
    </citation>
    <scope>NUCLEOTIDE SEQUENCE [LARGE SCALE GENOMIC DNA]</scope>
    <source>
        <strain evidence="6">cv. TM-1</strain>
    </source>
</reference>
<evidence type="ECO:0000313" key="9">
    <source>
        <dbReference type="RefSeq" id="XP_040952857.1"/>
    </source>
</evidence>
<reference evidence="7 8" key="2">
    <citation type="submission" date="2025-05" db="UniProtKB">
        <authorList>
            <consortium name="RefSeq"/>
        </authorList>
    </citation>
    <scope>IDENTIFICATION</scope>
</reference>
<evidence type="ECO:0000256" key="4">
    <source>
        <dbReference type="ARBA" id="ARBA00022664"/>
    </source>
</evidence>
<protein>
    <submittedName>
        <fullName evidence="7 8">mRNA-decapping enzyme-like protein isoform X1</fullName>
    </submittedName>
</protein>
<dbReference type="InterPro" id="IPR010334">
    <property type="entry name" value="Dcp1"/>
</dbReference>
<dbReference type="GeneID" id="107954602"/>
<feature type="region of interest" description="Disordered" evidence="5">
    <location>
        <begin position="1"/>
        <end position="31"/>
    </location>
</feature>
<dbReference type="RefSeq" id="XP_040952857.1">
    <property type="nucleotide sequence ID" value="XM_041096923.1"/>
</dbReference>
<dbReference type="Proteomes" id="UP000818029">
    <property type="component" value="Chromosome D07"/>
</dbReference>
<comment type="similarity">
    <text evidence="2">Belongs to the DCP1 family.</text>
</comment>
<keyword evidence="4" id="KW-0507">mRNA processing</keyword>
<accession>A0ABM3ADE2</accession>
<gene>
    <name evidence="7 8 9" type="primary">LOC107954602</name>
</gene>
<dbReference type="RefSeq" id="XP_040952856.1">
    <property type="nucleotide sequence ID" value="XM_041096922.1"/>
</dbReference>
<evidence type="ECO:0000313" key="7">
    <source>
        <dbReference type="RefSeq" id="XP_040952855.1"/>
    </source>
</evidence>
<dbReference type="Pfam" id="PF06058">
    <property type="entry name" value="DCP1"/>
    <property type="match status" value="1"/>
</dbReference>
<organism evidence="6 8">
    <name type="scientific">Gossypium hirsutum</name>
    <name type="common">Upland cotton</name>
    <name type="synonym">Gossypium mexicanum</name>
    <dbReference type="NCBI Taxonomy" id="3635"/>
    <lineage>
        <taxon>Eukaryota</taxon>
        <taxon>Viridiplantae</taxon>
        <taxon>Streptophyta</taxon>
        <taxon>Embryophyta</taxon>
        <taxon>Tracheophyta</taxon>
        <taxon>Spermatophyta</taxon>
        <taxon>Magnoliopsida</taxon>
        <taxon>eudicotyledons</taxon>
        <taxon>Gunneridae</taxon>
        <taxon>Pentapetalae</taxon>
        <taxon>rosids</taxon>
        <taxon>malvids</taxon>
        <taxon>Malvales</taxon>
        <taxon>Malvaceae</taxon>
        <taxon>Malvoideae</taxon>
        <taxon>Gossypium</taxon>
    </lineage>
</organism>
<evidence type="ECO:0000313" key="6">
    <source>
        <dbReference type="Proteomes" id="UP000818029"/>
    </source>
</evidence>
<proteinExistence type="inferred from homology"/>
<evidence type="ECO:0000256" key="3">
    <source>
        <dbReference type="ARBA" id="ARBA00022490"/>
    </source>
</evidence>
<keyword evidence="3" id="KW-0963">Cytoplasm</keyword>